<reference evidence="2 3" key="1">
    <citation type="submission" date="2019-03" db="EMBL/GenBank/DDBJ databases">
        <title>First draft genome of Liparis tanakae, snailfish: a comprehensive survey of snailfish specific genes.</title>
        <authorList>
            <person name="Kim W."/>
            <person name="Song I."/>
            <person name="Jeong J.-H."/>
            <person name="Kim D."/>
            <person name="Kim S."/>
            <person name="Ryu S."/>
            <person name="Song J.Y."/>
            <person name="Lee S.K."/>
        </authorList>
    </citation>
    <scope>NUCLEOTIDE SEQUENCE [LARGE SCALE GENOMIC DNA]</scope>
    <source>
        <tissue evidence="2">Muscle</tissue>
    </source>
</reference>
<organism evidence="2 3">
    <name type="scientific">Liparis tanakae</name>
    <name type="common">Tanaka's snailfish</name>
    <dbReference type="NCBI Taxonomy" id="230148"/>
    <lineage>
        <taxon>Eukaryota</taxon>
        <taxon>Metazoa</taxon>
        <taxon>Chordata</taxon>
        <taxon>Craniata</taxon>
        <taxon>Vertebrata</taxon>
        <taxon>Euteleostomi</taxon>
        <taxon>Actinopterygii</taxon>
        <taxon>Neopterygii</taxon>
        <taxon>Teleostei</taxon>
        <taxon>Neoteleostei</taxon>
        <taxon>Acanthomorphata</taxon>
        <taxon>Eupercaria</taxon>
        <taxon>Perciformes</taxon>
        <taxon>Cottioidei</taxon>
        <taxon>Cottales</taxon>
        <taxon>Liparidae</taxon>
        <taxon>Liparis</taxon>
    </lineage>
</organism>
<accession>A0A4Z2HBC9</accession>
<keyword evidence="3" id="KW-1185">Reference proteome</keyword>
<dbReference type="AlphaFoldDB" id="A0A4Z2HBC9"/>
<proteinExistence type="predicted"/>
<comment type="caution">
    <text evidence="2">The sequence shown here is derived from an EMBL/GenBank/DDBJ whole genome shotgun (WGS) entry which is preliminary data.</text>
</comment>
<name>A0A4Z2HBC9_9TELE</name>
<feature type="compositionally biased region" description="Acidic residues" evidence="1">
    <location>
        <begin position="11"/>
        <end position="20"/>
    </location>
</feature>
<evidence type="ECO:0000313" key="3">
    <source>
        <dbReference type="Proteomes" id="UP000314294"/>
    </source>
</evidence>
<sequence>MRSHPCHAGAEEDEEQEEASLDTGWEAAPHVDVSTIFRPTVGDLQACSRAVCAALCVDVRGQNHN</sequence>
<feature type="region of interest" description="Disordered" evidence="1">
    <location>
        <begin position="1"/>
        <end position="25"/>
    </location>
</feature>
<gene>
    <name evidence="2" type="ORF">EYF80_027684</name>
</gene>
<evidence type="ECO:0000313" key="2">
    <source>
        <dbReference type="EMBL" id="TNN62092.1"/>
    </source>
</evidence>
<protein>
    <submittedName>
        <fullName evidence="2">Uncharacterized protein</fullName>
    </submittedName>
</protein>
<dbReference type="EMBL" id="SRLO01000301">
    <property type="protein sequence ID" value="TNN62092.1"/>
    <property type="molecule type" value="Genomic_DNA"/>
</dbReference>
<evidence type="ECO:0000256" key="1">
    <source>
        <dbReference type="SAM" id="MobiDB-lite"/>
    </source>
</evidence>
<dbReference type="Proteomes" id="UP000314294">
    <property type="component" value="Unassembled WGS sequence"/>
</dbReference>